<dbReference type="OrthoDB" id="2380563at2"/>
<dbReference type="Pfam" id="PF14256">
    <property type="entry name" value="YwiC"/>
    <property type="match status" value="1"/>
</dbReference>
<dbReference type="eggNOG" id="ENOG502ZBRV">
    <property type="taxonomic scope" value="Bacteria"/>
</dbReference>
<keyword evidence="1" id="KW-0812">Transmembrane</keyword>
<dbReference type="STRING" id="349161.Dred_0628"/>
<organism evidence="2 3">
    <name type="scientific">Desulforamulus reducens (strain ATCC BAA-1160 / DSM 100696 / MI-1)</name>
    <name type="common">Desulfotomaculum reducens</name>
    <dbReference type="NCBI Taxonomy" id="349161"/>
    <lineage>
        <taxon>Bacteria</taxon>
        <taxon>Bacillati</taxon>
        <taxon>Bacillota</taxon>
        <taxon>Clostridia</taxon>
        <taxon>Eubacteriales</taxon>
        <taxon>Peptococcaceae</taxon>
        <taxon>Desulforamulus</taxon>
    </lineage>
</organism>
<accession>A4J265</accession>
<feature type="transmembrane region" description="Helical" evidence="1">
    <location>
        <begin position="117"/>
        <end position="136"/>
    </location>
</feature>
<evidence type="ECO:0000313" key="3">
    <source>
        <dbReference type="Proteomes" id="UP000001556"/>
    </source>
</evidence>
<feature type="transmembrane region" description="Helical" evidence="1">
    <location>
        <begin position="36"/>
        <end position="53"/>
    </location>
</feature>
<evidence type="ECO:0008006" key="4">
    <source>
        <dbReference type="Google" id="ProtNLM"/>
    </source>
</evidence>
<evidence type="ECO:0000313" key="2">
    <source>
        <dbReference type="EMBL" id="ABO49168.1"/>
    </source>
</evidence>
<sequence>MKIVLPKEHGAWAMMLAPFVIGATIHGLKWLHLPLFMGWVFLYLLSYPLLMVIRNAGNYSLYGKWLFIYGVLAAVCLTIPLYYYPELMILGALMIPFFIVNVYFAKSKQERGLMNNFSAIVILSLGSVASNYLSVGRLTEEAIYAWFLCVLFFGGSVFFVKTMIREKNNILFRYYSWLYHGLLVFLPIATHQQWILSMTYLPSLVRAIVCTNREMAPLQIGKVEILNTIFFTVCLIIYLH</sequence>
<feature type="transmembrane region" description="Helical" evidence="1">
    <location>
        <begin position="223"/>
        <end position="239"/>
    </location>
</feature>
<feature type="transmembrane region" description="Helical" evidence="1">
    <location>
        <begin position="65"/>
        <end position="83"/>
    </location>
</feature>
<name>A4J265_DESRM</name>
<feature type="transmembrane region" description="Helical" evidence="1">
    <location>
        <begin position="172"/>
        <end position="188"/>
    </location>
</feature>
<feature type="transmembrane region" description="Helical" evidence="1">
    <location>
        <begin position="89"/>
        <end position="105"/>
    </location>
</feature>
<proteinExistence type="predicted"/>
<feature type="transmembrane region" description="Helical" evidence="1">
    <location>
        <begin position="12"/>
        <end position="30"/>
    </location>
</feature>
<keyword evidence="3" id="KW-1185">Reference proteome</keyword>
<feature type="transmembrane region" description="Helical" evidence="1">
    <location>
        <begin position="142"/>
        <end position="160"/>
    </location>
</feature>
<dbReference type="RefSeq" id="WP_011877004.1">
    <property type="nucleotide sequence ID" value="NC_009253.1"/>
</dbReference>
<protein>
    <recommendedName>
        <fullName evidence="4">YwiC-like protein</fullName>
    </recommendedName>
</protein>
<keyword evidence="1" id="KW-0472">Membrane</keyword>
<dbReference type="HOGENOM" id="CLU_064238_2_0_9"/>
<dbReference type="InterPro" id="IPR025576">
    <property type="entry name" value="YwiC"/>
</dbReference>
<dbReference type="AlphaFoldDB" id="A4J265"/>
<dbReference type="KEGG" id="drm:Dred_0628"/>
<evidence type="ECO:0000256" key="1">
    <source>
        <dbReference type="SAM" id="Phobius"/>
    </source>
</evidence>
<dbReference type="EMBL" id="CP000612">
    <property type="protein sequence ID" value="ABO49168.1"/>
    <property type="molecule type" value="Genomic_DNA"/>
</dbReference>
<keyword evidence="1" id="KW-1133">Transmembrane helix</keyword>
<reference evidence="2 3" key="1">
    <citation type="submission" date="2007-03" db="EMBL/GenBank/DDBJ databases">
        <title>Complete sequence of Desulfotomaculum reducens MI-1.</title>
        <authorList>
            <consortium name="US DOE Joint Genome Institute"/>
            <person name="Copeland A."/>
            <person name="Lucas S."/>
            <person name="Lapidus A."/>
            <person name="Barry K."/>
            <person name="Detter J.C."/>
            <person name="Glavina del Rio T."/>
            <person name="Hammon N."/>
            <person name="Israni S."/>
            <person name="Dalin E."/>
            <person name="Tice H."/>
            <person name="Pitluck S."/>
            <person name="Sims D."/>
            <person name="Brettin T."/>
            <person name="Bruce D."/>
            <person name="Han C."/>
            <person name="Tapia R."/>
            <person name="Schmutz J."/>
            <person name="Larimer F."/>
            <person name="Land M."/>
            <person name="Hauser L."/>
            <person name="Kyrpides N."/>
            <person name="Kim E."/>
            <person name="Tebo B.M."/>
            <person name="Richardson P."/>
        </authorList>
    </citation>
    <scope>NUCLEOTIDE SEQUENCE [LARGE SCALE GENOMIC DNA]</scope>
    <source>
        <strain evidence="2 3">MI-1</strain>
    </source>
</reference>
<gene>
    <name evidence="2" type="ordered locus">Dred_0628</name>
</gene>
<dbReference type="Proteomes" id="UP000001556">
    <property type="component" value="Chromosome"/>
</dbReference>